<evidence type="ECO:0000313" key="2">
    <source>
        <dbReference type="Proteomes" id="UP001281761"/>
    </source>
</evidence>
<dbReference type="Proteomes" id="UP001281761">
    <property type="component" value="Unassembled WGS sequence"/>
</dbReference>
<dbReference type="InterPro" id="IPR043136">
    <property type="entry name" value="B30.2/SPRY_sf"/>
</dbReference>
<name>A0ABQ9X6S3_9EUKA</name>
<proteinExistence type="predicted"/>
<protein>
    <submittedName>
        <fullName evidence="1">Uncharacterized protein</fullName>
    </submittedName>
</protein>
<sequence>MTTKLGYCSTSSTKPHPPTPLLTLPPLTFTDPSHFSVIHTTITRTEFRTDDNGYSLWSSALLTDPFTSGIVSITLTILSLPSLFSSIRFGLMDSNNPFPALGEEIGLNVSCLLFSLLIFSDSVGLSPDGSLYYNTPSSDSFRRSNFPQIEGDCVRMEVDLDSTLRTLQFFVNGEAGERYMSGIPSSVRIGFSAKYQGISFRIDNVSRLSRPTPIS</sequence>
<organism evidence="1 2">
    <name type="scientific">Blattamonas nauphoetae</name>
    <dbReference type="NCBI Taxonomy" id="2049346"/>
    <lineage>
        <taxon>Eukaryota</taxon>
        <taxon>Metamonada</taxon>
        <taxon>Preaxostyla</taxon>
        <taxon>Oxymonadida</taxon>
        <taxon>Blattamonas</taxon>
    </lineage>
</organism>
<comment type="caution">
    <text evidence="1">The sequence shown here is derived from an EMBL/GenBank/DDBJ whole genome shotgun (WGS) entry which is preliminary data.</text>
</comment>
<dbReference type="Gene3D" id="2.60.120.920">
    <property type="match status" value="1"/>
</dbReference>
<reference evidence="1 2" key="1">
    <citation type="journal article" date="2022" name="bioRxiv">
        <title>Genomics of Preaxostyla Flagellates Illuminates Evolutionary Transitions and the Path Towards Mitochondrial Loss.</title>
        <authorList>
            <person name="Novak L.V.F."/>
            <person name="Treitli S.C."/>
            <person name="Pyrih J."/>
            <person name="Halakuc P."/>
            <person name="Pipaliya S.V."/>
            <person name="Vacek V."/>
            <person name="Brzon O."/>
            <person name="Soukal P."/>
            <person name="Eme L."/>
            <person name="Dacks J.B."/>
            <person name="Karnkowska A."/>
            <person name="Elias M."/>
            <person name="Hampl V."/>
        </authorList>
    </citation>
    <scope>NUCLEOTIDE SEQUENCE [LARGE SCALE GENOMIC DNA]</scope>
    <source>
        <strain evidence="1">NAU3</strain>
        <tissue evidence="1">Gut</tissue>
    </source>
</reference>
<evidence type="ECO:0000313" key="1">
    <source>
        <dbReference type="EMBL" id="KAK2946602.1"/>
    </source>
</evidence>
<keyword evidence="2" id="KW-1185">Reference proteome</keyword>
<dbReference type="EMBL" id="JARBJD010000223">
    <property type="protein sequence ID" value="KAK2946602.1"/>
    <property type="molecule type" value="Genomic_DNA"/>
</dbReference>
<gene>
    <name evidence="1" type="ORF">BLNAU_18438</name>
</gene>
<accession>A0ABQ9X6S3</accession>